<feature type="domain" description="CEMIP beta-helix" evidence="2">
    <location>
        <begin position="3"/>
        <end position="62"/>
    </location>
</feature>
<feature type="non-terminal residue" evidence="3">
    <location>
        <position position="1"/>
    </location>
</feature>
<proteinExistence type="predicted"/>
<dbReference type="InterPro" id="IPR055401">
    <property type="entry name" value="CEMIP_beta-hel_dom"/>
</dbReference>
<feature type="non-terminal residue" evidence="3">
    <location>
        <position position="62"/>
    </location>
</feature>
<organism evidence="3 4">
    <name type="scientific">Rotaria socialis</name>
    <dbReference type="NCBI Taxonomy" id="392032"/>
    <lineage>
        <taxon>Eukaryota</taxon>
        <taxon>Metazoa</taxon>
        <taxon>Spiralia</taxon>
        <taxon>Gnathifera</taxon>
        <taxon>Rotifera</taxon>
        <taxon>Eurotatoria</taxon>
        <taxon>Bdelloidea</taxon>
        <taxon>Philodinida</taxon>
        <taxon>Philodinidae</taxon>
        <taxon>Rotaria</taxon>
    </lineage>
</organism>
<dbReference type="Pfam" id="PF24606">
    <property type="entry name" value="CEMIP_beta-hel"/>
    <property type="match status" value="1"/>
</dbReference>
<protein>
    <recommendedName>
        <fullName evidence="2">CEMIP beta-helix domain-containing protein</fullName>
    </recommendedName>
</protein>
<accession>A0A821W0S0</accession>
<keyword evidence="1" id="KW-0732">Signal</keyword>
<gene>
    <name evidence="3" type="ORF">UJA718_LOCUS46222</name>
</gene>
<dbReference type="AlphaFoldDB" id="A0A821W0S0"/>
<dbReference type="Proteomes" id="UP000663873">
    <property type="component" value="Unassembled WGS sequence"/>
</dbReference>
<dbReference type="PANTHER" id="PTHR46769">
    <property type="entry name" value="POLYCYSTIC KIDNEY AND HEPATIC DISEASE 1 (AUTOSOMAL RECESSIVE)-LIKE 1"/>
    <property type="match status" value="1"/>
</dbReference>
<dbReference type="PANTHER" id="PTHR46769:SF2">
    <property type="entry name" value="FIBROCYSTIN-L ISOFORM 2 PRECURSOR-RELATED"/>
    <property type="match status" value="1"/>
</dbReference>
<comment type="caution">
    <text evidence="3">The sequence shown here is derived from an EMBL/GenBank/DDBJ whole genome shotgun (WGS) entry which is preliminary data.</text>
</comment>
<dbReference type="InterPro" id="IPR052387">
    <property type="entry name" value="Fibrocystin"/>
</dbReference>
<reference evidence="3" key="1">
    <citation type="submission" date="2021-02" db="EMBL/GenBank/DDBJ databases">
        <authorList>
            <person name="Nowell W R."/>
        </authorList>
    </citation>
    <scope>NUCLEOTIDE SEQUENCE</scope>
</reference>
<evidence type="ECO:0000313" key="4">
    <source>
        <dbReference type="Proteomes" id="UP000663873"/>
    </source>
</evidence>
<dbReference type="EMBL" id="CAJOBP010081635">
    <property type="protein sequence ID" value="CAF4916733.1"/>
    <property type="molecule type" value="Genomic_DNA"/>
</dbReference>
<name>A0A821W0S0_9BILA</name>
<evidence type="ECO:0000259" key="2">
    <source>
        <dbReference type="Pfam" id="PF24606"/>
    </source>
</evidence>
<keyword evidence="4" id="KW-1185">Reference proteome</keyword>
<evidence type="ECO:0000313" key="3">
    <source>
        <dbReference type="EMBL" id="CAF4916733.1"/>
    </source>
</evidence>
<sequence length="62" mass="7096">NEDVTPAAFWVTNPNNTVEHNAVAGGTHFGYWYRMLETPDGPSFAMYPSFCPHRQPFGRFFN</sequence>
<evidence type="ECO:0000256" key="1">
    <source>
        <dbReference type="ARBA" id="ARBA00022729"/>
    </source>
</evidence>